<keyword evidence="4" id="KW-1185">Reference proteome</keyword>
<dbReference type="Gene3D" id="3.30.370.10">
    <property type="entry name" value="Barstar-like"/>
    <property type="match status" value="1"/>
</dbReference>
<feature type="domain" description="Barstar (barnase inhibitor)" evidence="2">
    <location>
        <begin position="1"/>
        <end position="87"/>
    </location>
</feature>
<dbReference type="InterPro" id="IPR035905">
    <property type="entry name" value="Barstar-like_sf"/>
</dbReference>
<comment type="caution">
    <text evidence="3">The sequence shown here is derived from an EMBL/GenBank/DDBJ whole genome shotgun (WGS) entry which is preliminary data.</text>
</comment>
<evidence type="ECO:0000313" key="3">
    <source>
        <dbReference type="EMBL" id="MBC9979682.1"/>
    </source>
</evidence>
<reference evidence="3 4" key="1">
    <citation type="journal article" date="2020" name="Arch. Microbiol.">
        <title>Bradyrhizobium campsiandrae sp. nov., a nitrogen-fixing bacterial strain isolated from a native leguminous tree from the Amazon adapted to flooded conditions.</title>
        <authorList>
            <person name="Cabral Michel D."/>
            <person name="Martins da Costa E."/>
            <person name="Azarias Guimaraes A."/>
            <person name="Soares de Carvalho T."/>
            <person name="Santos de Castro Caputo P."/>
            <person name="Willems A."/>
            <person name="de Souza Moreira F.M."/>
        </authorList>
    </citation>
    <scope>NUCLEOTIDE SEQUENCE [LARGE SCALE GENOMIC DNA]</scope>
    <source>
        <strain evidence="4">INPA 384B</strain>
    </source>
</reference>
<proteinExistence type="inferred from homology"/>
<accession>A0ABR7U8G4</accession>
<dbReference type="EMBL" id="JAATTO010000020">
    <property type="protein sequence ID" value="MBC9979682.1"/>
    <property type="molecule type" value="Genomic_DNA"/>
</dbReference>
<dbReference type="SUPFAM" id="SSF52038">
    <property type="entry name" value="Barstar-related"/>
    <property type="match status" value="1"/>
</dbReference>
<evidence type="ECO:0000313" key="4">
    <source>
        <dbReference type="Proteomes" id="UP000639516"/>
    </source>
</evidence>
<evidence type="ECO:0000256" key="1">
    <source>
        <dbReference type="ARBA" id="ARBA00006845"/>
    </source>
</evidence>
<protein>
    <submittedName>
        <fullName evidence="3">Barstar family protein</fullName>
    </submittedName>
</protein>
<dbReference type="Pfam" id="PF01337">
    <property type="entry name" value="Barstar"/>
    <property type="match status" value="1"/>
</dbReference>
<gene>
    <name evidence="3" type="ORF">HA482_15895</name>
</gene>
<sequence length="102" mass="11260">MRIIELNASSWRTWRDFYDALLAALGAPEGHGRNLNALIDSMVWAGMNAVEAPYTFRISGGEELSRDMIAEIDEISRAIAAACEERRALGRGDVEIGFEITS</sequence>
<evidence type="ECO:0000259" key="2">
    <source>
        <dbReference type="Pfam" id="PF01337"/>
    </source>
</evidence>
<dbReference type="InterPro" id="IPR000468">
    <property type="entry name" value="Barstar"/>
</dbReference>
<name>A0ABR7U8G4_9BRAD</name>
<comment type="similarity">
    <text evidence="1">Belongs to the barstar family.</text>
</comment>
<dbReference type="Proteomes" id="UP000639516">
    <property type="component" value="Unassembled WGS sequence"/>
</dbReference>
<organism evidence="3 4">
    <name type="scientific">Bradyrhizobium campsiandrae</name>
    <dbReference type="NCBI Taxonomy" id="1729892"/>
    <lineage>
        <taxon>Bacteria</taxon>
        <taxon>Pseudomonadati</taxon>
        <taxon>Pseudomonadota</taxon>
        <taxon>Alphaproteobacteria</taxon>
        <taxon>Hyphomicrobiales</taxon>
        <taxon>Nitrobacteraceae</taxon>
        <taxon>Bradyrhizobium</taxon>
    </lineage>
</organism>